<sequence length="389" mass="41179">MDVALALGFLVCALLLGEQRPSEGYPPLSAWGYVLTCLINLPIAVRRRRPVAVCAVICLLWAAYVGAGFWPAVNSLAPLMAIYTVASMRPLRTAAGCAALVAGVWIFGGVVSPRGSMPAVVAQAAVFPSVLVRFGARARQSAERGERLAELTAQLRREQDEKARRAVADEQARIARELHDVIAHHMSVIAVQSGLARYVFRTDPATAADSLAVIEDTSSEALEEMRRMLTLLRSGVIGSASGDEPYTPMPALDGLGEVVERVRAGGVPVELSVRGEVRPLPPGIELCAYRIVQEALTNVLKHARPASAQVSVLYLPHQLQVSITDDGVGAVSATPVDERVTGTGHGLIGMRERAKLYGGTVAVGPRPEGGFGVRLTLPTSAMAAGNEGQ</sequence>
<dbReference type="GO" id="GO:0000155">
    <property type="term" value="F:phosphorelay sensor kinase activity"/>
    <property type="evidence" value="ECO:0007669"/>
    <property type="project" value="InterPro"/>
</dbReference>
<evidence type="ECO:0000313" key="11">
    <source>
        <dbReference type="EMBL" id="NGN63733.1"/>
    </source>
</evidence>
<evidence type="ECO:0000256" key="3">
    <source>
        <dbReference type="ARBA" id="ARBA00022553"/>
    </source>
</evidence>
<dbReference type="Gene3D" id="1.20.5.1930">
    <property type="match status" value="1"/>
</dbReference>
<keyword evidence="5" id="KW-0547">Nucleotide-binding</keyword>
<keyword evidence="6 11" id="KW-0418">Kinase</keyword>
<evidence type="ECO:0000256" key="6">
    <source>
        <dbReference type="ARBA" id="ARBA00022777"/>
    </source>
</evidence>
<evidence type="ECO:0000256" key="4">
    <source>
        <dbReference type="ARBA" id="ARBA00022679"/>
    </source>
</evidence>
<keyword evidence="4" id="KW-0808">Transferase</keyword>
<accession>A0A6G4TV91</accession>
<dbReference type="CDD" id="cd16917">
    <property type="entry name" value="HATPase_UhpB-NarQ-NarX-like"/>
    <property type="match status" value="1"/>
</dbReference>
<keyword evidence="3" id="KW-0597">Phosphoprotein</keyword>
<dbReference type="InterPro" id="IPR005467">
    <property type="entry name" value="His_kinase_dom"/>
</dbReference>
<dbReference type="Proteomes" id="UP000481583">
    <property type="component" value="Unassembled WGS sequence"/>
</dbReference>
<feature type="domain" description="Histidine kinase" evidence="10">
    <location>
        <begin position="290"/>
        <end position="381"/>
    </location>
</feature>
<dbReference type="InterPro" id="IPR036890">
    <property type="entry name" value="HATPase_C_sf"/>
</dbReference>
<evidence type="ECO:0000256" key="5">
    <source>
        <dbReference type="ARBA" id="ARBA00022741"/>
    </source>
</evidence>
<evidence type="ECO:0000256" key="1">
    <source>
        <dbReference type="ARBA" id="ARBA00000085"/>
    </source>
</evidence>
<feature type="transmembrane region" description="Helical" evidence="9">
    <location>
        <begin position="52"/>
        <end position="73"/>
    </location>
</feature>
<keyword evidence="7" id="KW-0067">ATP-binding</keyword>
<dbReference type="EMBL" id="JAAKZV010000019">
    <property type="protein sequence ID" value="NGN63733.1"/>
    <property type="molecule type" value="Genomic_DNA"/>
</dbReference>
<dbReference type="PANTHER" id="PTHR24421:SF10">
    <property type="entry name" value="NITRATE_NITRITE SENSOR PROTEIN NARQ"/>
    <property type="match status" value="1"/>
</dbReference>
<organism evidence="11 12">
    <name type="scientific">Streptomyces coryli</name>
    <dbReference type="NCBI Taxonomy" id="1128680"/>
    <lineage>
        <taxon>Bacteria</taxon>
        <taxon>Bacillati</taxon>
        <taxon>Actinomycetota</taxon>
        <taxon>Actinomycetes</taxon>
        <taxon>Kitasatosporales</taxon>
        <taxon>Streptomycetaceae</taxon>
        <taxon>Streptomyces</taxon>
    </lineage>
</organism>
<keyword evidence="9" id="KW-0812">Transmembrane</keyword>
<dbReference type="GO" id="GO:0016020">
    <property type="term" value="C:membrane"/>
    <property type="evidence" value="ECO:0007669"/>
    <property type="project" value="InterPro"/>
</dbReference>
<dbReference type="Gene3D" id="3.30.565.10">
    <property type="entry name" value="Histidine kinase-like ATPase, C-terminal domain"/>
    <property type="match status" value="1"/>
</dbReference>
<reference evidence="11 12" key="1">
    <citation type="submission" date="2020-02" db="EMBL/GenBank/DDBJ databases">
        <title>Whole-genome analyses of novel actinobacteria.</title>
        <authorList>
            <person name="Sahin N."/>
        </authorList>
    </citation>
    <scope>NUCLEOTIDE SEQUENCE [LARGE SCALE GENOMIC DNA]</scope>
    <source>
        <strain evidence="11 12">A7024</strain>
    </source>
</reference>
<comment type="catalytic activity">
    <reaction evidence="1">
        <text>ATP + protein L-histidine = ADP + protein N-phospho-L-histidine.</text>
        <dbReference type="EC" id="2.7.13.3"/>
    </reaction>
</comment>
<proteinExistence type="predicted"/>
<keyword evidence="12" id="KW-1185">Reference proteome</keyword>
<dbReference type="PROSITE" id="PS50109">
    <property type="entry name" value="HIS_KIN"/>
    <property type="match status" value="1"/>
</dbReference>
<dbReference type="InterPro" id="IPR011712">
    <property type="entry name" value="Sig_transdc_His_kin_sub3_dim/P"/>
</dbReference>
<comment type="caution">
    <text evidence="11">The sequence shown here is derived from an EMBL/GenBank/DDBJ whole genome shotgun (WGS) entry which is preliminary data.</text>
</comment>
<dbReference type="PANTHER" id="PTHR24421">
    <property type="entry name" value="NITRATE/NITRITE SENSOR PROTEIN NARX-RELATED"/>
    <property type="match status" value="1"/>
</dbReference>
<dbReference type="GO" id="GO:0005524">
    <property type="term" value="F:ATP binding"/>
    <property type="evidence" value="ECO:0007669"/>
    <property type="project" value="UniProtKB-KW"/>
</dbReference>
<feature type="transmembrane region" description="Helical" evidence="9">
    <location>
        <begin position="27"/>
        <end position="45"/>
    </location>
</feature>
<evidence type="ECO:0000256" key="2">
    <source>
        <dbReference type="ARBA" id="ARBA00012438"/>
    </source>
</evidence>
<evidence type="ECO:0000313" key="12">
    <source>
        <dbReference type="Proteomes" id="UP000481583"/>
    </source>
</evidence>
<keyword evidence="9" id="KW-0472">Membrane</keyword>
<dbReference type="Pfam" id="PF07730">
    <property type="entry name" value="HisKA_3"/>
    <property type="match status" value="1"/>
</dbReference>
<keyword evidence="9" id="KW-1133">Transmembrane helix</keyword>
<protein>
    <recommendedName>
        <fullName evidence="2">histidine kinase</fullName>
        <ecNumber evidence="2">2.7.13.3</ecNumber>
    </recommendedName>
</protein>
<evidence type="ECO:0000256" key="8">
    <source>
        <dbReference type="ARBA" id="ARBA00023012"/>
    </source>
</evidence>
<name>A0A6G4TV91_9ACTN</name>
<dbReference type="AlphaFoldDB" id="A0A6G4TV91"/>
<evidence type="ECO:0000256" key="9">
    <source>
        <dbReference type="SAM" id="Phobius"/>
    </source>
</evidence>
<evidence type="ECO:0000256" key="7">
    <source>
        <dbReference type="ARBA" id="ARBA00022840"/>
    </source>
</evidence>
<dbReference type="InterPro" id="IPR050482">
    <property type="entry name" value="Sensor_HK_TwoCompSys"/>
</dbReference>
<dbReference type="Pfam" id="PF02518">
    <property type="entry name" value="HATPase_c"/>
    <property type="match status" value="1"/>
</dbReference>
<evidence type="ECO:0000259" key="10">
    <source>
        <dbReference type="PROSITE" id="PS50109"/>
    </source>
</evidence>
<dbReference type="InterPro" id="IPR055558">
    <property type="entry name" value="DUF7134"/>
</dbReference>
<dbReference type="Pfam" id="PF23539">
    <property type="entry name" value="DUF7134"/>
    <property type="match status" value="1"/>
</dbReference>
<dbReference type="InterPro" id="IPR003594">
    <property type="entry name" value="HATPase_dom"/>
</dbReference>
<gene>
    <name evidence="11" type="ORF">G5C51_07395</name>
</gene>
<dbReference type="EC" id="2.7.13.3" evidence="2"/>
<keyword evidence="8" id="KW-0902">Two-component regulatory system</keyword>
<dbReference type="GO" id="GO:0046983">
    <property type="term" value="F:protein dimerization activity"/>
    <property type="evidence" value="ECO:0007669"/>
    <property type="project" value="InterPro"/>
</dbReference>
<dbReference type="SUPFAM" id="SSF55874">
    <property type="entry name" value="ATPase domain of HSP90 chaperone/DNA topoisomerase II/histidine kinase"/>
    <property type="match status" value="1"/>
</dbReference>